<dbReference type="InterPro" id="IPR050389">
    <property type="entry name" value="LysR-type_TF"/>
</dbReference>
<evidence type="ECO:0000256" key="4">
    <source>
        <dbReference type="ARBA" id="ARBA00023163"/>
    </source>
</evidence>
<name>A0ABU0YN17_9PROT</name>
<evidence type="ECO:0000259" key="5">
    <source>
        <dbReference type="PROSITE" id="PS50931"/>
    </source>
</evidence>
<dbReference type="Proteomes" id="UP001230156">
    <property type="component" value="Unassembled WGS sequence"/>
</dbReference>
<dbReference type="PANTHER" id="PTHR30118:SF15">
    <property type="entry name" value="TRANSCRIPTIONAL REGULATORY PROTEIN"/>
    <property type="match status" value="1"/>
</dbReference>
<dbReference type="EMBL" id="JAUYVI010000005">
    <property type="protein sequence ID" value="MDQ7249100.1"/>
    <property type="molecule type" value="Genomic_DNA"/>
</dbReference>
<evidence type="ECO:0000313" key="6">
    <source>
        <dbReference type="EMBL" id="MDQ7249100.1"/>
    </source>
</evidence>
<dbReference type="Pfam" id="PF03466">
    <property type="entry name" value="LysR_substrate"/>
    <property type="match status" value="1"/>
</dbReference>
<evidence type="ECO:0000313" key="7">
    <source>
        <dbReference type="Proteomes" id="UP001230156"/>
    </source>
</evidence>
<dbReference type="InterPro" id="IPR000847">
    <property type="entry name" value="LysR_HTH_N"/>
</dbReference>
<dbReference type="InterPro" id="IPR036388">
    <property type="entry name" value="WH-like_DNA-bd_sf"/>
</dbReference>
<dbReference type="InterPro" id="IPR005119">
    <property type="entry name" value="LysR_subst-bd"/>
</dbReference>
<keyword evidence="4" id="KW-0804">Transcription</keyword>
<comment type="similarity">
    <text evidence="1">Belongs to the LysR transcriptional regulatory family.</text>
</comment>
<gene>
    <name evidence="6" type="ORF">Q8A70_15540</name>
</gene>
<reference evidence="7" key="1">
    <citation type="submission" date="2023-08" db="EMBL/GenBank/DDBJ databases">
        <title>Rhodospirillaceae gen. nov., a novel taxon isolated from the Yangtze River Yuezi River estuary sludge.</title>
        <authorList>
            <person name="Ruan L."/>
        </authorList>
    </citation>
    <scope>NUCLEOTIDE SEQUENCE [LARGE SCALE GENOMIC DNA]</scope>
    <source>
        <strain evidence="7">R-7</strain>
    </source>
</reference>
<dbReference type="RefSeq" id="WP_379956734.1">
    <property type="nucleotide sequence ID" value="NZ_JAUYVI010000005.1"/>
</dbReference>
<keyword evidence="2" id="KW-0805">Transcription regulation</keyword>
<dbReference type="Gene3D" id="3.40.190.10">
    <property type="entry name" value="Periplasmic binding protein-like II"/>
    <property type="match status" value="2"/>
</dbReference>
<dbReference type="PROSITE" id="PS50931">
    <property type="entry name" value="HTH_LYSR"/>
    <property type="match status" value="1"/>
</dbReference>
<proteinExistence type="inferred from homology"/>
<dbReference type="SUPFAM" id="SSF46785">
    <property type="entry name" value="Winged helix' DNA-binding domain"/>
    <property type="match status" value="1"/>
</dbReference>
<dbReference type="SUPFAM" id="SSF53850">
    <property type="entry name" value="Periplasmic binding protein-like II"/>
    <property type="match status" value="1"/>
</dbReference>
<keyword evidence="7" id="KW-1185">Reference proteome</keyword>
<dbReference type="InterPro" id="IPR036390">
    <property type="entry name" value="WH_DNA-bd_sf"/>
</dbReference>
<comment type="caution">
    <text evidence="6">The sequence shown here is derived from an EMBL/GenBank/DDBJ whole genome shotgun (WGS) entry which is preliminary data.</text>
</comment>
<evidence type="ECO:0000256" key="3">
    <source>
        <dbReference type="ARBA" id="ARBA00023125"/>
    </source>
</evidence>
<sequence length="332" mass="35993">MSFRMLDLNLLRVLDAMMIEGSVGGAASRLSVTPSAVSHALGRLRALFDDPLFIRSPGGMRATPRASEIGIKVREGLHSLEGALASTAFVAAESRRVFTIACSAYVSAVLLPGVITRLRSRAPRAAISVASWGPGLFDRFEAGQIDVLLGDFVRVPDGYECRDLFEDRLVWLMGRDYVLDSEGAGRRRPLEALEPDRAHRTVLEYGFVRRVTVDECCGIVGNPVGRSLDRPVLESLPHALIAPLLVKQAELAALLPQRLAQLFARDLRLDMVESAAAGPATAIRIAAVRHPAYGRREPVVWFCDLLAEVAAGLGGLSQEKNTTGEEPHALPR</sequence>
<keyword evidence="3" id="KW-0238">DNA-binding</keyword>
<dbReference type="PANTHER" id="PTHR30118">
    <property type="entry name" value="HTH-TYPE TRANSCRIPTIONAL REGULATOR LEUO-RELATED"/>
    <property type="match status" value="1"/>
</dbReference>
<dbReference type="Pfam" id="PF00126">
    <property type="entry name" value="HTH_1"/>
    <property type="match status" value="1"/>
</dbReference>
<feature type="domain" description="HTH lysR-type" evidence="5">
    <location>
        <begin position="6"/>
        <end position="63"/>
    </location>
</feature>
<accession>A0ABU0YN17</accession>
<organism evidence="6 7">
    <name type="scientific">Dongia sedimenti</name>
    <dbReference type="NCBI Taxonomy" id="3064282"/>
    <lineage>
        <taxon>Bacteria</taxon>
        <taxon>Pseudomonadati</taxon>
        <taxon>Pseudomonadota</taxon>
        <taxon>Alphaproteobacteria</taxon>
        <taxon>Rhodospirillales</taxon>
        <taxon>Dongiaceae</taxon>
        <taxon>Dongia</taxon>
    </lineage>
</organism>
<protein>
    <submittedName>
        <fullName evidence="6">LysR family transcriptional regulator</fullName>
    </submittedName>
</protein>
<evidence type="ECO:0000256" key="2">
    <source>
        <dbReference type="ARBA" id="ARBA00023015"/>
    </source>
</evidence>
<evidence type="ECO:0000256" key="1">
    <source>
        <dbReference type="ARBA" id="ARBA00009437"/>
    </source>
</evidence>
<dbReference type="Gene3D" id="1.10.10.10">
    <property type="entry name" value="Winged helix-like DNA-binding domain superfamily/Winged helix DNA-binding domain"/>
    <property type="match status" value="1"/>
</dbReference>